<dbReference type="Proteomes" id="UP000536179">
    <property type="component" value="Unassembled WGS sequence"/>
</dbReference>
<reference evidence="1 2" key="1">
    <citation type="submission" date="2020-08" db="EMBL/GenBank/DDBJ databases">
        <title>Genomic Encyclopedia of Type Strains, Phase III (KMG-III): the genomes of soil and plant-associated and newly described type strains.</title>
        <authorList>
            <person name="Whitman W."/>
        </authorList>
    </citation>
    <scope>NUCLEOTIDE SEQUENCE [LARGE SCALE GENOMIC DNA]</scope>
    <source>
        <strain evidence="1 2">CECT 8075</strain>
    </source>
</reference>
<gene>
    <name evidence="1" type="ORF">FHS27_004505</name>
</gene>
<keyword evidence="2" id="KW-1185">Reference proteome</keyword>
<comment type="caution">
    <text evidence="1">The sequence shown here is derived from an EMBL/GenBank/DDBJ whole genome shotgun (WGS) entry which is preliminary data.</text>
</comment>
<dbReference type="EMBL" id="JACHXU010000017">
    <property type="protein sequence ID" value="MBB3208673.1"/>
    <property type="molecule type" value="Genomic_DNA"/>
</dbReference>
<dbReference type="AlphaFoldDB" id="A0A7W5H7S2"/>
<name>A0A7W5H7S2_9BACT</name>
<accession>A0A7W5H7S2</accession>
<dbReference type="RefSeq" id="WP_184306824.1">
    <property type="nucleotide sequence ID" value="NZ_JACHXU010000017.1"/>
</dbReference>
<dbReference type="PROSITE" id="PS51257">
    <property type="entry name" value="PROKAR_LIPOPROTEIN"/>
    <property type="match status" value="1"/>
</dbReference>
<organism evidence="1 2">
    <name type="scientific">Aporhodopirellula rubra</name>
    <dbReference type="NCBI Taxonomy" id="980271"/>
    <lineage>
        <taxon>Bacteria</taxon>
        <taxon>Pseudomonadati</taxon>
        <taxon>Planctomycetota</taxon>
        <taxon>Planctomycetia</taxon>
        <taxon>Pirellulales</taxon>
        <taxon>Pirellulaceae</taxon>
        <taxon>Aporhodopirellula</taxon>
    </lineage>
</organism>
<protein>
    <submittedName>
        <fullName evidence="1">Uncharacterized protein</fullName>
    </submittedName>
</protein>
<proteinExistence type="predicted"/>
<evidence type="ECO:0000313" key="1">
    <source>
        <dbReference type="EMBL" id="MBB3208673.1"/>
    </source>
</evidence>
<evidence type="ECO:0000313" key="2">
    <source>
        <dbReference type="Proteomes" id="UP000536179"/>
    </source>
</evidence>
<sequence>MKSFLNALFLIVCVSLVGCGGGGEPTVVEADEDYVAKERAAYLNAVTSEMEAGEDE</sequence>